<dbReference type="Proteomes" id="UP001422759">
    <property type="component" value="Unassembled WGS sequence"/>
</dbReference>
<gene>
    <name evidence="2" type="ORF">GCM10009760_47320</name>
</gene>
<accession>A0ABN3A162</accession>
<dbReference type="RefSeq" id="WP_344467943.1">
    <property type="nucleotide sequence ID" value="NZ_BAAANT010000032.1"/>
</dbReference>
<dbReference type="SUPFAM" id="SSF55729">
    <property type="entry name" value="Acyl-CoA N-acyltransferases (Nat)"/>
    <property type="match status" value="1"/>
</dbReference>
<reference evidence="2 3" key="1">
    <citation type="journal article" date="2019" name="Int. J. Syst. Evol. Microbiol.">
        <title>The Global Catalogue of Microorganisms (GCM) 10K type strain sequencing project: providing services to taxonomists for standard genome sequencing and annotation.</title>
        <authorList>
            <consortium name="The Broad Institute Genomics Platform"/>
            <consortium name="The Broad Institute Genome Sequencing Center for Infectious Disease"/>
            <person name="Wu L."/>
            <person name="Ma J."/>
        </authorList>
    </citation>
    <scope>NUCLEOTIDE SEQUENCE [LARGE SCALE GENOMIC DNA]</scope>
    <source>
        <strain evidence="2 3">JCM 14560</strain>
    </source>
</reference>
<evidence type="ECO:0000313" key="3">
    <source>
        <dbReference type="Proteomes" id="UP001422759"/>
    </source>
</evidence>
<feature type="domain" description="N-acetyltransferase" evidence="1">
    <location>
        <begin position="18"/>
        <end position="164"/>
    </location>
</feature>
<protein>
    <recommendedName>
        <fullName evidence="1">N-acetyltransferase domain-containing protein</fullName>
    </recommendedName>
</protein>
<dbReference type="Pfam" id="PF13302">
    <property type="entry name" value="Acetyltransf_3"/>
    <property type="match status" value="1"/>
</dbReference>
<evidence type="ECO:0000313" key="2">
    <source>
        <dbReference type="EMBL" id="GAA2151670.1"/>
    </source>
</evidence>
<dbReference type="EMBL" id="BAAANT010000032">
    <property type="protein sequence ID" value="GAA2151670.1"/>
    <property type="molecule type" value="Genomic_DNA"/>
</dbReference>
<dbReference type="PANTHER" id="PTHR43441:SF6">
    <property type="entry name" value="N-ACETYLTRANSFERASE DOMAIN-CONTAINING PROTEIN"/>
    <property type="match status" value="1"/>
</dbReference>
<evidence type="ECO:0000259" key="1">
    <source>
        <dbReference type="PROSITE" id="PS51186"/>
    </source>
</evidence>
<proteinExistence type="predicted"/>
<sequence>MNQDLLTDRLVLHPFTVAEARQVEAAERGPEHNWAPDYPAEGERTGARMFANAAEAYGDPHPFGGYEIRRASDGLAIGGIGFHGGPDEDGAVEIGYGLAESARRQGYAVEAVRRMIELAREQGVAKFLGNTDLDNIPSQRVMLSAGLSFVREDEQLKYYELPLG</sequence>
<comment type="caution">
    <text evidence="2">The sequence shown here is derived from an EMBL/GenBank/DDBJ whole genome shotgun (WGS) entry which is preliminary data.</text>
</comment>
<keyword evidence="3" id="KW-1185">Reference proteome</keyword>
<dbReference type="PROSITE" id="PS51186">
    <property type="entry name" value="GNAT"/>
    <property type="match status" value="1"/>
</dbReference>
<dbReference type="InterPro" id="IPR051908">
    <property type="entry name" value="Ribosomal_N-acetyltransferase"/>
</dbReference>
<dbReference type="PANTHER" id="PTHR43441">
    <property type="entry name" value="RIBOSOMAL-PROTEIN-SERINE ACETYLTRANSFERASE"/>
    <property type="match status" value="1"/>
</dbReference>
<dbReference type="InterPro" id="IPR000182">
    <property type="entry name" value="GNAT_dom"/>
</dbReference>
<dbReference type="Gene3D" id="3.40.630.30">
    <property type="match status" value="1"/>
</dbReference>
<name>A0ABN3A162_9ACTN</name>
<organism evidence="2 3">
    <name type="scientific">Kitasatospora kazusensis</name>
    <dbReference type="NCBI Taxonomy" id="407974"/>
    <lineage>
        <taxon>Bacteria</taxon>
        <taxon>Bacillati</taxon>
        <taxon>Actinomycetota</taxon>
        <taxon>Actinomycetes</taxon>
        <taxon>Kitasatosporales</taxon>
        <taxon>Streptomycetaceae</taxon>
        <taxon>Kitasatospora</taxon>
    </lineage>
</organism>
<dbReference type="InterPro" id="IPR016181">
    <property type="entry name" value="Acyl_CoA_acyltransferase"/>
</dbReference>
<dbReference type="CDD" id="cd04301">
    <property type="entry name" value="NAT_SF"/>
    <property type="match status" value="1"/>
</dbReference>